<comment type="caution">
    <text evidence="1">The sequence shown here is derived from an EMBL/GenBank/DDBJ whole genome shotgun (WGS) entry which is preliminary data.</text>
</comment>
<dbReference type="GO" id="GO:0005737">
    <property type="term" value="C:cytoplasm"/>
    <property type="evidence" value="ECO:0007669"/>
    <property type="project" value="TreeGrafter"/>
</dbReference>
<organism evidence="1 2">
    <name type="scientific">Nocardioides soli</name>
    <dbReference type="NCBI Taxonomy" id="1036020"/>
    <lineage>
        <taxon>Bacteria</taxon>
        <taxon>Bacillati</taxon>
        <taxon>Actinomycetota</taxon>
        <taxon>Actinomycetes</taxon>
        <taxon>Propionibacteriales</taxon>
        <taxon>Nocardioidaceae</taxon>
        <taxon>Nocardioides</taxon>
    </lineage>
</organism>
<gene>
    <name evidence="1" type="ORF">FHU40_004526</name>
</gene>
<dbReference type="RefSeq" id="WP_183594631.1">
    <property type="nucleotide sequence ID" value="NZ_JACHWR010000003.1"/>
</dbReference>
<dbReference type="InterPro" id="IPR011009">
    <property type="entry name" value="Kinase-like_dom_sf"/>
</dbReference>
<proteinExistence type="predicted"/>
<dbReference type="EMBL" id="JACHWR010000003">
    <property type="protein sequence ID" value="MBB3044689.1"/>
    <property type="molecule type" value="Genomic_DNA"/>
</dbReference>
<dbReference type="CDD" id="cd05151">
    <property type="entry name" value="ChoK-like"/>
    <property type="match status" value="1"/>
</dbReference>
<dbReference type="Pfam" id="PF01633">
    <property type="entry name" value="Choline_kinase"/>
    <property type="match status" value="1"/>
</dbReference>
<evidence type="ECO:0000313" key="2">
    <source>
        <dbReference type="Proteomes" id="UP000589626"/>
    </source>
</evidence>
<protein>
    <submittedName>
        <fullName evidence="1">Thiamine kinase-like enzyme</fullName>
    </submittedName>
</protein>
<dbReference type="Proteomes" id="UP000589626">
    <property type="component" value="Unassembled WGS sequence"/>
</dbReference>
<sequence>MGRPPLDRLACLAGRSWRVSDLPGGLTNRNFHVRTEDEHPTGPRDVVVRWALGDATLLGIDRDAEAANTATAAESGAGPAVLEYRPDLSLLVIEFLEGRSLEDRDFGDPEVLRRAAEANRRLHAGPRFANGFDMFARQATYLRTVRERGYWLPPGYAEHEDAWAGVRRALTSTHRATVPCNNDLLAANFIDDAGSDGRGRVWLIDYEYSGNNDPCFELGNTATECGFSPDQVEAYVAAYFGSPSRADLARVRLQMLCSEYGWSLWGFIQAAASPIDYDFREWGRERYEKAAATFRGPDLPRLLDEVVNGG</sequence>
<accession>A0A7W4Z2P8</accession>
<dbReference type="Gene3D" id="3.30.200.20">
    <property type="entry name" value="Phosphorylase Kinase, domain 1"/>
    <property type="match status" value="1"/>
</dbReference>
<reference evidence="1 2" key="1">
    <citation type="submission" date="2020-08" db="EMBL/GenBank/DDBJ databases">
        <title>Sequencing the genomes of 1000 actinobacteria strains.</title>
        <authorList>
            <person name="Klenk H.-P."/>
        </authorList>
    </citation>
    <scope>NUCLEOTIDE SEQUENCE [LARGE SCALE GENOMIC DNA]</scope>
    <source>
        <strain evidence="1 2">DSM 105498</strain>
    </source>
</reference>
<evidence type="ECO:0000313" key="1">
    <source>
        <dbReference type="EMBL" id="MBB3044689.1"/>
    </source>
</evidence>
<dbReference type="GO" id="GO:0006646">
    <property type="term" value="P:phosphatidylethanolamine biosynthetic process"/>
    <property type="evidence" value="ECO:0007669"/>
    <property type="project" value="TreeGrafter"/>
</dbReference>
<keyword evidence="1" id="KW-0808">Transferase</keyword>
<name>A0A7W4Z2P8_9ACTN</name>
<dbReference type="AlphaFoldDB" id="A0A7W4Z2P8"/>
<dbReference type="SUPFAM" id="SSF56112">
    <property type="entry name" value="Protein kinase-like (PK-like)"/>
    <property type="match status" value="1"/>
</dbReference>
<keyword evidence="1" id="KW-0418">Kinase</keyword>
<keyword evidence="2" id="KW-1185">Reference proteome</keyword>
<dbReference type="GO" id="GO:0004305">
    <property type="term" value="F:ethanolamine kinase activity"/>
    <property type="evidence" value="ECO:0007669"/>
    <property type="project" value="TreeGrafter"/>
</dbReference>
<dbReference type="PANTHER" id="PTHR22603:SF66">
    <property type="entry name" value="ETHANOLAMINE KINASE"/>
    <property type="match status" value="1"/>
</dbReference>
<dbReference type="Gene3D" id="3.90.1200.10">
    <property type="match status" value="1"/>
</dbReference>
<dbReference type="PANTHER" id="PTHR22603">
    <property type="entry name" value="CHOLINE/ETHANOALAMINE KINASE"/>
    <property type="match status" value="1"/>
</dbReference>